<feature type="domain" description="Carrier" evidence="4">
    <location>
        <begin position="18"/>
        <end position="93"/>
    </location>
</feature>
<dbReference type="Gene3D" id="1.10.1200.10">
    <property type="entry name" value="ACP-like"/>
    <property type="match status" value="1"/>
</dbReference>
<evidence type="ECO:0000256" key="3">
    <source>
        <dbReference type="SAM" id="MobiDB-lite"/>
    </source>
</evidence>
<protein>
    <submittedName>
        <fullName evidence="5">Acyl carrier protein</fullName>
    </submittedName>
</protein>
<gene>
    <name evidence="5" type="ORF">G3I71_39395</name>
</gene>
<reference evidence="5" key="1">
    <citation type="submission" date="2020-01" db="EMBL/GenBank/DDBJ databases">
        <title>Insect and environment-associated Actinomycetes.</title>
        <authorList>
            <person name="Currrie C."/>
            <person name="Chevrette M."/>
            <person name="Carlson C."/>
            <person name="Stubbendieck R."/>
            <person name="Wendt-Pienkowski E."/>
        </authorList>
    </citation>
    <scope>NUCLEOTIDE SEQUENCE</scope>
    <source>
        <strain evidence="5">SID12501</strain>
    </source>
</reference>
<dbReference type="PANTHER" id="PTHR44845:SF6">
    <property type="entry name" value="BETA-ALANINE-ACTIVATING ENZYME"/>
    <property type="match status" value="1"/>
</dbReference>
<dbReference type="InterPro" id="IPR036736">
    <property type="entry name" value="ACP-like_sf"/>
</dbReference>
<proteinExistence type="predicted"/>
<evidence type="ECO:0000256" key="2">
    <source>
        <dbReference type="ARBA" id="ARBA00022553"/>
    </source>
</evidence>
<evidence type="ECO:0000313" key="5">
    <source>
        <dbReference type="EMBL" id="NEC91727.1"/>
    </source>
</evidence>
<keyword evidence="2" id="KW-0597">Phosphoprotein</keyword>
<keyword evidence="1" id="KW-0596">Phosphopantetheine</keyword>
<comment type="caution">
    <text evidence="5">The sequence shown here is derived from an EMBL/GenBank/DDBJ whole genome shotgun (WGS) entry which is preliminary data.</text>
</comment>
<dbReference type="InterPro" id="IPR020806">
    <property type="entry name" value="PKS_PP-bd"/>
</dbReference>
<dbReference type="InterPro" id="IPR009081">
    <property type="entry name" value="PP-bd_ACP"/>
</dbReference>
<dbReference type="PROSITE" id="PS50075">
    <property type="entry name" value="CARRIER"/>
    <property type="match status" value="1"/>
</dbReference>
<dbReference type="GO" id="GO:0017000">
    <property type="term" value="P:antibiotic biosynthetic process"/>
    <property type="evidence" value="ECO:0007669"/>
    <property type="project" value="UniProtKB-ARBA"/>
</dbReference>
<dbReference type="InterPro" id="IPR006162">
    <property type="entry name" value="Ppantetheine_attach_site"/>
</dbReference>
<dbReference type="SMART" id="SM00823">
    <property type="entry name" value="PKS_PP"/>
    <property type="match status" value="1"/>
</dbReference>
<sequence length="105" mass="11111">MADDTAETIGALPLPAPDDEEPLASTVRAEWTAALGLDDVPGNASFFEVGGHSLAVIRLLARIERQLGVKLAVAEFFDAPTLESFTAAVAARQPRAARGRVRGRL</sequence>
<evidence type="ECO:0000256" key="1">
    <source>
        <dbReference type="ARBA" id="ARBA00022450"/>
    </source>
</evidence>
<dbReference type="SUPFAM" id="SSF47336">
    <property type="entry name" value="ACP-like"/>
    <property type="match status" value="1"/>
</dbReference>
<dbReference type="PROSITE" id="PS00012">
    <property type="entry name" value="PHOSPHOPANTETHEINE"/>
    <property type="match status" value="1"/>
</dbReference>
<organism evidence="5">
    <name type="scientific">Streptomyces sp. SID12501</name>
    <dbReference type="NCBI Taxonomy" id="2706042"/>
    <lineage>
        <taxon>Bacteria</taxon>
        <taxon>Bacillati</taxon>
        <taxon>Actinomycetota</taxon>
        <taxon>Actinomycetes</taxon>
        <taxon>Kitasatosporales</taxon>
        <taxon>Streptomycetaceae</taxon>
        <taxon>Streptomyces</taxon>
    </lineage>
</organism>
<dbReference type="PANTHER" id="PTHR44845">
    <property type="entry name" value="CARRIER DOMAIN-CONTAINING PROTEIN"/>
    <property type="match status" value="1"/>
</dbReference>
<dbReference type="AlphaFoldDB" id="A0A6B3C4H2"/>
<evidence type="ECO:0000259" key="4">
    <source>
        <dbReference type="PROSITE" id="PS50075"/>
    </source>
</evidence>
<dbReference type="GO" id="GO:0031177">
    <property type="term" value="F:phosphopantetheine binding"/>
    <property type="evidence" value="ECO:0007669"/>
    <property type="project" value="InterPro"/>
</dbReference>
<feature type="region of interest" description="Disordered" evidence="3">
    <location>
        <begin position="1"/>
        <end position="23"/>
    </location>
</feature>
<name>A0A6B3C4H2_9ACTN</name>
<dbReference type="EMBL" id="JAAGLU010000047">
    <property type="protein sequence ID" value="NEC91727.1"/>
    <property type="molecule type" value="Genomic_DNA"/>
</dbReference>
<dbReference type="Pfam" id="PF00550">
    <property type="entry name" value="PP-binding"/>
    <property type="match status" value="1"/>
</dbReference>
<accession>A0A6B3C4H2</accession>